<reference evidence="2 3" key="1">
    <citation type="submission" date="2015-04" db="EMBL/GenBank/DDBJ databases">
        <title>Lasius niger genome sequencing.</title>
        <authorList>
            <person name="Konorov E.A."/>
            <person name="Nikitin M.A."/>
            <person name="Kirill M.V."/>
            <person name="Chang P."/>
        </authorList>
    </citation>
    <scope>NUCLEOTIDE SEQUENCE [LARGE SCALE GENOMIC DNA]</scope>
    <source>
        <tissue evidence="2">Whole</tissue>
    </source>
</reference>
<dbReference type="GO" id="GO:0071897">
    <property type="term" value="P:DNA biosynthetic process"/>
    <property type="evidence" value="ECO:0007669"/>
    <property type="project" value="UniProtKB-ARBA"/>
</dbReference>
<dbReference type="CDD" id="cd01644">
    <property type="entry name" value="RT_pepA17"/>
    <property type="match status" value="1"/>
</dbReference>
<dbReference type="PANTHER" id="PTHR47331:SF5">
    <property type="entry name" value="RIBONUCLEASE H"/>
    <property type="match status" value="1"/>
</dbReference>
<dbReference type="InterPro" id="IPR043128">
    <property type="entry name" value="Rev_trsase/Diguanyl_cyclase"/>
</dbReference>
<name>A0A0J7KD64_LASNI</name>
<dbReference type="PaxDb" id="67767-A0A0J7KD64"/>
<dbReference type="InterPro" id="IPR000477">
    <property type="entry name" value="RT_dom"/>
</dbReference>
<comment type="caution">
    <text evidence="2">The sequence shown here is derived from an EMBL/GenBank/DDBJ whole genome shotgun (WGS) entry which is preliminary data.</text>
</comment>
<accession>A0A0J7KD64</accession>
<evidence type="ECO:0000259" key="1">
    <source>
        <dbReference type="Pfam" id="PF00078"/>
    </source>
</evidence>
<dbReference type="PANTHER" id="PTHR47331">
    <property type="entry name" value="PHD-TYPE DOMAIN-CONTAINING PROTEIN"/>
    <property type="match status" value="1"/>
</dbReference>
<proteinExistence type="predicted"/>
<evidence type="ECO:0000313" key="2">
    <source>
        <dbReference type="EMBL" id="KMQ88124.1"/>
    </source>
</evidence>
<dbReference type="SUPFAM" id="SSF56672">
    <property type="entry name" value="DNA/RNA polymerases"/>
    <property type="match status" value="1"/>
</dbReference>
<dbReference type="Pfam" id="PF05380">
    <property type="entry name" value="Peptidase_A17"/>
    <property type="match status" value="1"/>
</dbReference>
<dbReference type="STRING" id="67767.A0A0J7KD64"/>
<evidence type="ECO:0000313" key="3">
    <source>
        <dbReference type="Proteomes" id="UP000036403"/>
    </source>
</evidence>
<dbReference type="InterPro" id="IPR008042">
    <property type="entry name" value="Retrotrans_Pao"/>
</dbReference>
<dbReference type="AlphaFoldDB" id="A0A0J7KD64"/>
<dbReference type="InterPro" id="IPR043502">
    <property type="entry name" value="DNA/RNA_pol_sf"/>
</dbReference>
<protein>
    <recommendedName>
        <fullName evidence="1">Reverse transcriptase domain-containing protein</fullName>
    </recommendedName>
</protein>
<dbReference type="Proteomes" id="UP000036403">
    <property type="component" value="Unassembled WGS sequence"/>
</dbReference>
<dbReference type="Gene3D" id="3.10.10.10">
    <property type="entry name" value="HIV Type 1 Reverse Transcriptase, subunit A, domain 1"/>
    <property type="match status" value="1"/>
</dbReference>
<keyword evidence="3" id="KW-1185">Reference proteome</keyword>
<sequence length="568" mass="66191">MPMIKISENQLDIPSNIALADPSYGIPGKIDVLLGASIFWELMCNRQIRRMKNSPVFQETLLGWIISGSIYTNNRKQREEAYCGISINNELHKQLEKFWEIEEVELPVHRSDEEIQCEEHFVSTHSRSKDGRFVVQLPLKKNREKLGESFDIAEKRLKALERKLERQPELKEHYHEFIMEYLKLGHMTEIQPDERHAKPAYYIPHHAVVKEESTTTRVRVVFDASCKTSSGKSLNDILMVGPTIQENLMDIIIRLRQYKYAMAADIAKMYRQVKLKKEDRKLQRILWRWDRKKPIQIFELNTITYGMASSPFLAIRCLQEAAQQMEYKYKDASEVIRRDFYVDDLLTGADTVKALIQLKQEITCILDSSKFELRKWISNVPEIGDQMGNREKEVTLSESIKILGLWWNPTADNFQYRIKINNNETKITKRNILARVAQVYDPLGLVGPIVVQIKILIQRLWQSKCTWDEEVTNDIKNMWIQWKSQILSVEELLIPRRIICDNPVEIELHGFCDASESAYGACIYLRSTNSRSEYTVRLLCAKSRVAPRYHYQKGIITKIGAMRSGAIS</sequence>
<dbReference type="EMBL" id="LBMM01009461">
    <property type="protein sequence ID" value="KMQ88124.1"/>
    <property type="molecule type" value="Genomic_DNA"/>
</dbReference>
<gene>
    <name evidence="2" type="ORF">RF55_12443</name>
</gene>
<dbReference type="Gene3D" id="3.30.70.270">
    <property type="match status" value="1"/>
</dbReference>
<organism evidence="2 3">
    <name type="scientific">Lasius niger</name>
    <name type="common">Black garden ant</name>
    <dbReference type="NCBI Taxonomy" id="67767"/>
    <lineage>
        <taxon>Eukaryota</taxon>
        <taxon>Metazoa</taxon>
        <taxon>Ecdysozoa</taxon>
        <taxon>Arthropoda</taxon>
        <taxon>Hexapoda</taxon>
        <taxon>Insecta</taxon>
        <taxon>Pterygota</taxon>
        <taxon>Neoptera</taxon>
        <taxon>Endopterygota</taxon>
        <taxon>Hymenoptera</taxon>
        <taxon>Apocrita</taxon>
        <taxon>Aculeata</taxon>
        <taxon>Formicoidea</taxon>
        <taxon>Formicidae</taxon>
        <taxon>Formicinae</taxon>
        <taxon>Lasius</taxon>
        <taxon>Lasius</taxon>
    </lineage>
</organism>
<feature type="domain" description="Reverse transcriptase" evidence="1">
    <location>
        <begin position="228"/>
        <end position="374"/>
    </location>
</feature>
<dbReference type="Pfam" id="PF00078">
    <property type="entry name" value="RVT_1"/>
    <property type="match status" value="1"/>
</dbReference>
<dbReference type="OrthoDB" id="7698561at2759"/>